<dbReference type="RefSeq" id="XP_020114870.1">
    <property type="nucleotide sequence ID" value="XM_020259281.1"/>
</dbReference>
<evidence type="ECO:0000256" key="1">
    <source>
        <dbReference type="SAM" id="MobiDB-lite"/>
    </source>
</evidence>
<dbReference type="Proteomes" id="UP000092600">
    <property type="component" value="Unassembled WGS sequence"/>
</dbReference>
<dbReference type="Proteomes" id="UP000515123">
    <property type="component" value="Linkage group 24"/>
</dbReference>
<dbReference type="SMART" id="SM00584">
    <property type="entry name" value="TLDc"/>
    <property type="match status" value="1"/>
</dbReference>
<keyword evidence="5" id="KW-1185">Reference proteome</keyword>
<evidence type="ECO:0000313" key="6">
    <source>
        <dbReference type="RefSeq" id="XP_020114870.1"/>
    </source>
</evidence>
<name>A0A199UU76_ANACO</name>
<sequence length="541" mass="59847">MGASSSTQQQSSSQSQDHQQQEESLAASTGSLPTLRAAFSKLSNPNSTIPIPSLQEVFSTNTTSFSSESLAVPDQFPELIRHLGPSIVSLFFAPGDGGFSWVGFLRGYNRCCARKPLSQSINMLYKLYSTASREAGLTCSLEFDSDDDDDCGKVSGSFGSSDLLMFLWMCWIMMHCLRITKQSKGEKDVLVLLDVTHMILSALVSCNVIGDDAGIWNCDFLGLEKAIPVQKLQTWVLTTASGLASSLSHYVHQKVRACAASSEENSDDIATVSNSSTDVHDAYLLTRARAWAISLTLRSNLSEEFLGASFFGMGLENLLYRSSVHGKGLSRFWSCVEGYNGPLLILLSANSADADEGGTSGRRWVIGVLTEQGFENRDTFFGSSGYLYAIHPIFHVLSPSGKEQNFMYCHLHPTVRVYEPNPKPFGLGFGGTIGNERIFVDEDFARVTIRHHAVDKTYQHGSLIPNQGFLPVEASIAEVEVWGFGGERAKEKQDAYKKREVLFSEQRRKVDLKTFASWEDSPEKMMMDMVSDPNRVRREDR</sequence>
<dbReference type="PROSITE" id="PS51886">
    <property type="entry name" value="TLDC"/>
    <property type="match status" value="1"/>
</dbReference>
<protein>
    <submittedName>
        <fullName evidence="6">Uncharacterized protein LOC109728760</fullName>
    </submittedName>
</protein>
<dbReference type="Gramene" id="Aco025404.1.mrna1">
    <property type="protein sequence ID" value="Aco025404.1.mrna1"/>
    <property type="gene ID" value="Aco025404.1.path1"/>
</dbReference>
<reference evidence="3 4" key="1">
    <citation type="journal article" date="2016" name="DNA Res.">
        <title>The draft genome of MD-2 pineapple using hybrid error correction of long reads.</title>
        <authorList>
            <person name="Redwan R.M."/>
            <person name="Saidin A."/>
            <person name="Kumar S.V."/>
        </authorList>
    </citation>
    <scope>NUCLEOTIDE SEQUENCE [LARGE SCALE GENOMIC DNA]</scope>
    <source>
        <strain evidence="4">cv. MD2</strain>
        <tissue evidence="3">Leaf</tissue>
    </source>
</reference>
<reference evidence="6" key="2">
    <citation type="submission" date="2025-04" db="UniProtKB">
        <authorList>
            <consortium name="RefSeq"/>
        </authorList>
    </citation>
    <scope>IDENTIFICATION</scope>
    <source>
        <tissue evidence="6">Leaf</tissue>
    </source>
</reference>
<dbReference type="GeneID" id="109728760"/>
<evidence type="ECO:0000313" key="3">
    <source>
        <dbReference type="EMBL" id="OAY68343.1"/>
    </source>
</evidence>
<feature type="domain" description="TLDc" evidence="2">
    <location>
        <begin position="283"/>
        <end position="485"/>
    </location>
</feature>
<dbReference type="PANTHER" id="PTHR23354">
    <property type="entry name" value="NUCLEOLAR PROTEIN 7/ESTROGEN RECEPTOR COACTIVATOR-RELATED"/>
    <property type="match status" value="1"/>
</dbReference>
<evidence type="ECO:0000259" key="2">
    <source>
        <dbReference type="PROSITE" id="PS51886"/>
    </source>
</evidence>
<evidence type="ECO:0000313" key="4">
    <source>
        <dbReference type="Proteomes" id="UP000092600"/>
    </source>
</evidence>
<feature type="region of interest" description="Disordered" evidence="1">
    <location>
        <begin position="1"/>
        <end position="28"/>
    </location>
</feature>
<dbReference type="EMBL" id="LSRQ01004987">
    <property type="protein sequence ID" value="OAY68343.1"/>
    <property type="molecule type" value="Genomic_DNA"/>
</dbReference>
<evidence type="ECO:0000313" key="5">
    <source>
        <dbReference type="Proteomes" id="UP000515123"/>
    </source>
</evidence>
<dbReference type="OrthoDB" id="289228at2759"/>
<accession>A0A199UU76</accession>
<organism evidence="3 4">
    <name type="scientific">Ananas comosus</name>
    <name type="common">Pineapple</name>
    <name type="synonym">Ananas ananas</name>
    <dbReference type="NCBI Taxonomy" id="4615"/>
    <lineage>
        <taxon>Eukaryota</taxon>
        <taxon>Viridiplantae</taxon>
        <taxon>Streptophyta</taxon>
        <taxon>Embryophyta</taxon>
        <taxon>Tracheophyta</taxon>
        <taxon>Spermatophyta</taxon>
        <taxon>Magnoliopsida</taxon>
        <taxon>Liliopsida</taxon>
        <taxon>Poales</taxon>
        <taxon>Bromeliaceae</taxon>
        <taxon>Bromelioideae</taxon>
        <taxon>Ananas</taxon>
    </lineage>
</organism>
<gene>
    <name evidence="6" type="primary">LOC109728760</name>
    <name evidence="3" type="ORF">ACMD2_17527</name>
</gene>
<dbReference type="PANTHER" id="PTHR23354:SF104">
    <property type="entry name" value="TLD-DOMAIN CONTAINING NUCLEOLAR PROTEIN"/>
    <property type="match status" value="1"/>
</dbReference>
<feature type="compositionally biased region" description="Low complexity" evidence="1">
    <location>
        <begin position="1"/>
        <end position="24"/>
    </location>
</feature>
<proteinExistence type="predicted"/>
<dbReference type="AlphaFoldDB" id="A0A199UU76"/>
<dbReference type="Pfam" id="PF07534">
    <property type="entry name" value="TLD"/>
    <property type="match status" value="1"/>
</dbReference>
<dbReference type="InterPro" id="IPR006571">
    <property type="entry name" value="TLDc_dom"/>
</dbReference>